<accession>A0A517D6I4</accession>
<proteinExistence type="predicted"/>
<dbReference type="EMBL" id="CP041676">
    <property type="protein sequence ID" value="QDR72950.1"/>
    <property type="molecule type" value="Genomic_DNA"/>
</dbReference>
<evidence type="ECO:0000259" key="1">
    <source>
        <dbReference type="Pfam" id="PF12358"/>
    </source>
</evidence>
<feature type="domain" description="DUF3644" evidence="1">
    <location>
        <begin position="7"/>
        <end position="176"/>
    </location>
</feature>
<evidence type="ECO:0000313" key="3">
    <source>
        <dbReference type="EMBL" id="QDR72950.1"/>
    </source>
</evidence>
<dbReference type="Pfam" id="PF12358">
    <property type="entry name" value="DUF3644"/>
    <property type="match status" value="1"/>
</dbReference>
<dbReference type="InterPro" id="IPR049530">
    <property type="entry name" value="EC042_2821"/>
</dbReference>
<feature type="domain" description="EC042-2821-like Restriction Endonuclease-like" evidence="2">
    <location>
        <begin position="223"/>
        <end position="318"/>
    </location>
</feature>
<reference evidence="3 4" key="1">
    <citation type="submission" date="2019-07" db="EMBL/GenBank/DDBJ databases">
        <title>Gastrointestinal microbiota of Peromyscus leucopus, the white-footed mouse.</title>
        <authorList>
            <person name="Milovic A."/>
            <person name="Bassam K."/>
            <person name="Barbour A.G."/>
        </authorList>
    </citation>
    <scope>NUCLEOTIDE SEQUENCE [LARGE SCALE GENOMIC DNA]</scope>
    <source>
        <strain evidence="3 4">LL7</strain>
    </source>
</reference>
<name>A0A517D6I4_LIMRT</name>
<evidence type="ECO:0000313" key="4">
    <source>
        <dbReference type="Proteomes" id="UP000316394"/>
    </source>
</evidence>
<organism evidence="3 4">
    <name type="scientific">Limosilactobacillus reuteri</name>
    <name type="common">Lactobacillus reuteri</name>
    <dbReference type="NCBI Taxonomy" id="1598"/>
    <lineage>
        <taxon>Bacteria</taxon>
        <taxon>Bacillati</taxon>
        <taxon>Bacillota</taxon>
        <taxon>Bacilli</taxon>
        <taxon>Lactobacillales</taxon>
        <taxon>Lactobacillaceae</taxon>
        <taxon>Limosilactobacillus</taxon>
    </lineage>
</organism>
<protein>
    <submittedName>
        <fullName evidence="3">DUF3644 domain-containing protein</fullName>
    </submittedName>
</protein>
<dbReference type="AlphaFoldDB" id="A0A517D6I4"/>
<dbReference type="InterPro" id="IPR022104">
    <property type="entry name" value="DUF3644"/>
</dbReference>
<gene>
    <name evidence="3" type="ORF">FOD75_07690</name>
</gene>
<dbReference type="RefSeq" id="WP_144227408.1">
    <property type="nucleotide sequence ID" value="NZ_CP041676.1"/>
</dbReference>
<dbReference type="Pfam" id="PF18740">
    <property type="entry name" value="EC042_2821"/>
    <property type="match status" value="1"/>
</dbReference>
<sequence length="324" mass="37716">MEDMSNRLIEKSREAFTMAIEIYNRPTIKYRVEGFSFFICNAWELMLKAFLIKTKGEKSIYFKDGQTIPLSECLKRIITNSNDPIRKNMADIIELRNTATHFVTEDYEQIYAPLFQACIINFINKSNDLLEVDMAKNFDQHFLSLSVNVDELSDNVIQKKYPKDIAEKILATKNKIPSDAPIGYRIPIDHQVYITKDPKKADLIVTIAKNGDIEARIIKELKDPQNTHPYSYNEIIKQVNKRLKQKKIKISFGEHGNVAFSTYQLNMFIKFYNIKSDIRYAYEHKISSSKLYTYSPRLVDFIYKQLSNDPEHALDNLKAGLNKL</sequence>
<dbReference type="Proteomes" id="UP000316394">
    <property type="component" value="Chromosome"/>
</dbReference>
<evidence type="ECO:0000259" key="2">
    <source>
        <dbReference type="Pfam" id="PF18740"/>
    </source>
</evidence>